<keyword evidence="10" id="KW-0378">Hydrolase</keyword>
<dbReference type="AlphaFoldDB" id="A0A2T4Z887"/>
<dbReference type="InterPro" id="IPR036279">
    <property type="entry name" value="5-3_exonuclease_C_sf"/>
</dbReference>
<dbReference type="GO" id="GO:0006302">
    <property type="term" value="P:double-strand break repair"/>
    <property type="evidence" value="ECO:0007669"/>
    <property type="project" value="TreeGrafter"/>
</dbReference>
<dbReference type="PANTHER" id="PTHR10133:SF27">
    <property type="entry name" value="DNA POLYMERASE NU"/>
    <property type="match status" value="1"/>
</dbReference>
<dbReference type="Gene3D" id="1.10.150.20">
    <property type="entry name" value="5' to 3' exonuclease, C-terminal subdomain"/>
    <property type="match status" value="2"/>
</dbReference>
<dbReference type="FunFam" id="1.20.1060.10:FF:000001">
    <property type="entry name" value="DNA polymerase I"/>
    <property type="match status" value="1"/>
</dbReference>
<proteinExistence type="inferred from homology"/>
<name>A0A2T4Z887_9BACL</name>
<dbReference type="SUPFAM" id="SSF88723">
    <property type="entry name" value="PIN domain-like"/>
    <property type="match status" value="1"/>
</dbReference>
<reference evidence="21 22" key="1">
    <citation type="submission" date="2018-04" db="EMBL/GenBank/DDBJ databases">
        <title>Genomic Encyclopedia of Archaeal and Bacterial Type Strains, Phase II (KMG-II): from individual species to whole genera.</title>
        <authorList>
            <person name="Goeker M."/>
        </authorList>
    </citation>
    <scope>NUCLEOTIDE SEQUENCE [LARGE SCALE GENOMIC DNA]</scope>
    <source>
        <strain evidence="21 22">DSM 45169</strain>
    </source>
</reference>
<evidence type="ECO:0000256" key="2">
    <source>
        <dbReference type="ARBA" id="ARBA00011541"/>
    </source>
</evidence>
<dbReference type="InterPro" id="IPR020045">
    <property type="entry name" value="DNA_polI_H3TH"/>
</dbReference>
<dbReference type="EMBL" id="PZZP01000001">
    <property type="protein sequence ID" value="PTM58112.1"/>
    <property type="molecule type" value="Genomic_DNA"/>
</dbReference>
<evidence type="ECO:0000256" key="14">
    <source>
        <dbReference type="ARBA" id="ARBA00023204"/>
    </source>
</evidence>
<dbReference type="CDD" id="cd09859">
    <property type="entry name" value="PIN_53EXO"/>
    <property type="match status" value="1"/>
</dbReference>
<dbReference type="SUPFAM" id="SSF53098">
    <property type="entry name" value="Ribonuclease H-like"/>
    <property type="match status" value="1"/>
</dbReference>
<sequence>MDKLVLIDGNSIAFRAFYALPLLTNSSGTYTNAAYGFTMMLMKVLEEEKPSHVLVAFDAGRTTFRHDTYQEYKGTRDKTPGELSEQLPLIKEVLDAFGVRHFELDRYEADDIIGTLAKQGDADGMAVRIVTGDKDLLQLVTDRISILMTRKGVTDAERYDKQAIRDKYGLQPEQIVDLKGLMGDNSDNIPGIPGVGEKTALKLLHQFETVEGVLDHIADLPGKKLKERVEEHQEQARLSKELATIYCEVPLDFSLQDLAYRDIERNRVAPVFKRLEFKTLLDRIQTDEPQQEAKKTKDVPYRQVTNDNAHQWESLLEADELALFVEKTAPNYHRADVLGIALSDGEEQLYVPLETAKEWKALTDWLADENKKKIAYDIKGTQIALRRHGLASAGYDFDVLLASYVINASESGHELSDIVERKLDGSLPEDDAVYGKGAKRKQLEGEELAAHLANKVHALTSLKPVLDDELRTYQLDALFYDLEMPVTHVLTEMEWIGVKVDKRQLRALGDELQERLNELTTTIYQLAGTEFNINSPKQLGEILFDKLGLPVLKKTKTGYSTSADVLERLAPQHEVVEQILHYRQVGKLISTYVEGLLKEMTAAEDKIHTRFQQATTATGRLSSTDPNLQNIPIRLEEGRRIRQVFVPAEPEWVIVSADYSQIELRVLAHLSQDEGLMEAFAKGMDVHTKTAMDVFGVDAEGVTSLMRRHAKAVNFGIVYGISDYGLSQSLNITRKEAAAFIERYFASYPGVKQYMDDVIRQAKTEGYVTTMLHRRRYLPDINSRNYNLRSFAERTAMNTPIQGSAADIIKQAMVEMQRVLQVEGLNSRLLLQVHDELIFEAPQTEVDVLSERVVQVMEGAVELSVPLKVDVSAGKTWYEAK</sequence>
<dbReference type="PROSITE" id="PS00447">
    <property type="entry name" value="DNA_POLYMERASE_A"/>
    <property type="match status" value="1"/>
</dbReference>
<evidence type="ECO:0000259" key="18">
    <source>
        <dbReference type="SMART" id="SM00474"/>
    </source>
</evidence>
<feature type="domain" description="DNA-directed DNA polymerase family A palm" evidence="20">
    <location>
        <begin position="638"/>
        <end position="845"/>
    </location>
</feature>
<dbReference type="Pfam" id="PF22619">
    <property type="entry name" value="DNA_polI_exo1"/>
    <property type="match status" value="1"/>
</dbReference>
<dbReference type="CDD" id="cd06140">
    <property type="entry name" value="DNA_polA_I_Bacillus_like_exo"/>
    <property type="match status" value="1"/>
</dbReference>
<dbReference type="InterPro" id="IPR043502">
    <property type="entry name" value="DNA/RNA_pol_sf"/>
</dbReference>
<dbReference type="InterPro" id="IPR029060">
    <property type="entry name" value="PIN-like_dom_sf"/>
</dbReference>
<dbReference type="PRINTS" id="PR00868">
    <property type="entry name" value="DNAPOLI"/>
</dbReference>
<dbReference type="CDD" id="cd09898">
    <property type="entry name" value="H3TH_53EXO"/>
    <property type="match status" value="1"/>
</dbReference>
<dbReference type="InterPro" id="IPR001098">
    <property type="entry name" value="DNA-dir_DNA_pol_A_palm_dom"/>
</dbReference>
<dbReference type="Pfam" id="PF02739">
    <property type="entry name" value="5_3_exonuc_N"/>
    <property type="match status" value="1"/>
</dbReference>
<protein>
    <recommendedName>
        <fullName evidence="4 16">DNA polymerase I</fullName>
        <ecNumber evidence="3 16">2.7.7.7</ecNumber>
    </recommendedName>
</protein>
<evidence type="ECO:0000256" key="13">
    <source>
        <dbReference type="ARBA" id="ARBA00023125"/>
    </source>
</evidence>
<feature type="domain" description="5'-3' exonuclease" evidence="19">
    <location>
        <begin position="2"/>
        <end position="261"/>
    </location>
</feature>
<evidence type="ECO:0000313" key="21">
    <source>
        <dbReference type="EMBL" id="PTM58112.1"/>
    </source>
</evidence>
<dbReference type="Gene3D" id="3.30.420.10">
    <property type="entry name" value="Ribonuclease H-like superfamily/Ribonuclease H"/>
    <property type="match status" value="1"/>
</dbReference>
<dbReference type="FunFam" id="1.10.150.20:FF:000002">
    <property type="entry name" value="DNA polymerase I"/>
    <property type="match status" value="1"/>
</dbReference>
<dbReference type="NCBIfam" id="NF004397">
    <property type="entry name" value="PRK05755.1"/>
    <property type="match status" value="1"/>
</dbReference>
<evidence type="ECO:0000256" key="6">
    <source>
        <dbReference type="ARBA" id="ARBA00022695"/>
    </source>
</evidence>
<dbReference type="GO" id="GO:0003887">
    <property type="term" value="F:DNA-directed DNA polymerase activity"/>
    <property type="evidence" value="ECO:0007669"/>
    <property type="project" value="UniProtKB-UniRule"/>
</dbReference>
<dbReference type="SUPFAM" id="SSF47807">
    <property type="entry name" value="5' to 3' exonuclease, C-terminal subdomain"/>
    <property type="match status" value="1"/>
</dbReference>
<keyword evidence="7 17" id="KW-0235">DNA replication</keyword>
<dbReference type="InterPro" id="IPR002421">
    <property type="entry name" value="5-3_exonuclease"/>
</dbReference>
<dbReference type="EC" id="2.7.7.7" evidence="3 16"/>
<keyword evidence="12 17" id="KW-0239">DNA-directed DNA polymerase</keyword>
<evidence type="ECO:0000256" key="12">
    <source>
        <dbReference type="ARBA" id="ARBA00022932"/>
    </source>
</evidence>
<dbReference type="GO" id="GO:0008409">
    <property type="term" value="F:5'-3' exonuclease activity"/>
    <property type="evidence" value="ECO:0007669"/>
    <property type="project" value="InterPro"/>
</dbReference>
<dbReference type="InterPro" id="IPR036397">
    <property type="entry name" value="RNaseH_sf"/>
</dbReference>
<dbReference type="FunFam" id="3.40.50.1010:FF:000001">
    <property type="entry name" value="DNA polymerase I"/>
    <property type="match status" value="1"/>
</dbReference>
<dbReference type="NCBIfam" id="TIGR00593">
    <property type="entry name" value="pola"/>
    <property type="match status" value="1"/>
</dbReference>
<evidence type="ECO:0000256" key="17">
    <source>
        <dbReference type="RuleBase" id="RU004460"/>
    </source>
</evidence>
<dbReference type="InterPro" id="IPR020046">
    <property type="entry name" value="5-3_exonucl_a-hlix_arch_N"/>
</dbReference>
<dbReference type="RefSeq" id="WP_107724961.1">
    <property type="nucleotide sequence ID" value="NZ_PZZP01000001.1"/>
</dbReference>
<keyword evidence="5 17" id="KW-0808">Transferase</keyword>
<evidence type="ECO:0000256" key="5">
    <source>
        <dbReference type="ARBA" id="ARBA00022679"/>
    </source>
</evidence>
<evidence type="ECO:0000259" key="19">
    <source>
        <dbReference type="SMART" id="SM00475"/>
    </source>
</evidence>
<dbReference type="InterPro" id="IPR018320">
    <property type="entry name" value="DNA_polymerase_1"/>
</dbReference>
<feature type="domain" description="3'-5' exonuclease" evidence="18">
    <location>
        <begin position="303"/>
        <end position="471"/>
    </location>
</feature>
<comment type="catalytic activity">
    <reaction evidence="15 17">
        <text>DNA(n) + a 2'-deoxyribonucleoside 5'-triphosphate = DNA(n+1) + diphosphate</text>
        <dbReference type="Rhea" id="RHEA:22508"/>
        <dbReference type="Rhea" id="RHEA-COMP:17339"/>
        <dbReference type="Rhea" id="RHEA-COMP:17340"/>
        <dbReference type="ChEBI" id="CHEBI:33019"/>
        <dbReference type="ChEBI" id="CHEBI:61560"/>
        <dbReference type="ChEBI" id="CHEBI:173112"/>
        <dbReference type="EC" id="2.7.7.7"/>
    </reaction>
</comment>
<evidence type="ECO:0000256" key="9">
    <source>
        <dbReference type="ARBA" id="ARBA00022763"/>
    </source>
</evidence>
<dbReference type="SMART" id="SM00475">
    <property type="entry name" value="53EXOc"/>
    <property type="match status" value="1"/>
</dbReference>
<evidence type="ECO:0000256" key="15">
    <source>
        <dbReference type="ARBA" id="ARBA00049244"/>
    </source>
</evidence>
<keyword evidence="14 17" id="KW-0234">DNA repair</keyword>
<dbReference type="InterPro" id="IPR019760">
    <property type="entry name" value="DNA-dir_DNA_pol_A_CS"/>
</dbReference>
<keyword evidence="6 17" id="KW-0548">Nucleotidyltransferase</keyword>
<evidence type="ECO:0000256" key="8">
    <source>
        <dbReference type="ARBA" id="ARBA00022722"/>
    </source>
</evidence>
<dbReference type="FunFam" id="1.10.150.20:FF:000003">
    <property type="entry name" value="DNA polymerase I"/>
    <property type="match status" value="1"/>
</dbReference>
<dbReference type="GO" id="GO:0008408">
    <property type="term" value="F:3'-5' exonuclease activity"/>
    <property type="evidence" value="ECO:0007669"/>
    <property type="project" value="InterPro"/>
</dbReference>
<dbReference type="Gene3D" id="3.30.70.370">
    <property type="match status" value="1"/>
</dbReference>
<dbReference type="OrthoDB" id="9806424at2"/>
<evidence type="ECO:0000259" key="20">
    <source>
        <dbReference type="SMART" id="SM00482"/>
    </source>
</evidence>
<evidence type="ECO:0000256" key="16">
    <source>
        <dbReference type="NCBIfam" id="TIGR00593"/>
    </source>
</evidence>
<dbReference type="Pfam" id="PF01367">
    <property type="entry name" value="5_3_exonuc"/>
    <property type="match status" value="1"/>
</dbReference>
<evidence type="ECO:0000313" key="22">
    <source>
        <dbReference type="Proteomes" id="UP000241639"/>
    </source>
</evidence>
<evidence type="ECO:0000256" key="10">
    <source>
        <dbReference type="ARBA" id="ARBA00022801"/>
    </source>
</evidence>
<dbReference type="GO" id="GO:0003677">
    <property type="term" value="F:DNA binding"/>
    <property type="evidence" value="ECO:0007669"/>
    <property type="project" value="UniProtKB-UniRule"/>
</dbReference>
<dbReference type="GO" id="GO:0006261">
    <property type="term" value="P:DNA-templated DNA replication"/>
    <property type="evidence" value="ECO:0007669"/>
    <property type="project" value="UniProtKB-UniRule"/>
</dbReference>
<gene>
    <name evidence="17" type="primary">polA</name>
    <name evidence="21" type="ORF">C8J48_0684</name>
</gene>
<dbReference type="Gene3D" id="3.40.50.1010">
    <property type="entry name" value="5'-nuclease"/>
    <property type="match status" value="1"/>
</dbReference>
<accession>A0A2T4Z887</accession>
<dbReference type="CDD" id="cd08637">
    <property type="entry name" value="DNA_pol_A_pol_I_C"/>
    <property type="match status" value="1"/>
</dbReference>
<dbReference type="InterPro" id="IPR008918">
    <property type="entry name" value="HhH2"/>
</dbReference>
<dbReference type="InterPro" id="IPR002562">
    <property type="entry name" value="3'-5'_exonuclease_dom"/>
</dbReference>
<dbReference type="Pfam" id="PF00476">
    <property type="entry name" value="DNA_pol_A"/>
    <property type="match status" value="1"/>
</dbReference>
<evidence type="ECO:0000256" key="11">
    <source>
        <dbReference type="ARBA" id="ARBA00022839"/>
    </source>
</evidence>
<dbReference type="SMART" id="SM00482">
    <property type="entry name" value="POLAc"/>
    <property type="match status" value="1"/>
</dbReference>
<dbReference type="InterPro" id="IPR002298">
    <property type="entry name" value="DNA_polymerase_A"/>
</dbReference>
<dbReference type="SMART" id="SM00279">
    <property type="entry name" value="HhH2"/>
    <property type="match status" value="1"/>
</dbReference>
<dbReference type="InterPro" id="IPR054690">
    <property type="entry name" value="DNA_polI_exonuclease"/>
</dbReference>
<evidence type="ECO:0000256" key="7">
    <source>
        <dbReference type="ARBA" id="ARBA00022705"/>
    </source>
</evidence>
<keyword evidence="22" id="KW-1185">Reference proteome</keyword>
<evidence type="ECO:0000256" key="1">
    <source>
        <dbReference type="ARBA" id="ARBA00007705"/>
    </source>
</evidence>
<dbReference type="Gene3D" id="1.20.1060.10">
    <property type="entry name" value="Taq DNA Polymerase, Chain T, domain 4"/>
    <property type="match status" value="1"/>
</dbReference>
<dbReference type="InterPro" id="IPR012337">
    <property type="entry name" value="RNaseH-like_sf"/>
</dbReference>
<keyword evidence="9 17" id="KW-0227">DNA damage</keyword>
<keyword evidence="8" id="KW-0540">Nuclease</keyword>
<keyword evidence="13 17" id="KW-0238">DNA-binding</keyword>
<dbReference type="SMART" id="SM00474">
    <property type="entry name" value="35EXOc"/>
    <property type="match status" value="1"/>
</dbReference>
<evidence type="ECO:0000256" key="4">
    <source>
        <dbReference type="ARBA" id="ARBA00020311"/>
    </source>
</evidence>
<dbReference type="SUPFAM" id="SSF56672">
    <property type="entry name" value="DNA/RNA polymerases"/>
    <property type="match status" value="1"/>
</dbReference>
<organism evidence="21 22">
    <name type="scientific">Desmospora activa DSM 45169</name>
    <dbReference type="NCBI Taxonomy" id="1121389"/>
    <lineage>
        <taxon>Bacteria</taxon>
        <taxon>Bacillati</taxon>
        <taxon>Bacillota</taxon>
        <taxon>Bacilli</taxon>
        <taxon>Bacillales</taxon>
        <taxon>Thermoactinomycetaceae</taxon>
        <taxon>Desmospora</taxon>
    </lineage>
</organism>
<keyword evidence="11" id="KW-0269">Exonuclease</keyword>
<dbReference type="Proteomes" id="UP000241639">
    <property type="component" value="Unassembled WGS sequence"/>
</dbReference>
<dbReference type="PANTHER" id="PTHR10133">
    <property type="entry name" value="DNA POLYMERASE I"/>
    <property type="match status" value="1"/>
</dbReference>
<comment type="similarity">
    <text evidence="1 17">Belongs to the DNA polymerase type-A family.</text>
</comment>
<comment type="subunit">
    <text evidence="2 17">Single-chain monomer with multiple functions.</text>
</comment>
<evidence type="ECO:0000256" key="3">
    <source>
        <dbReference type="ARBA" id="ARBA00012417"/>
    </source>
</evidence>
<comment type="caution">
    <text evidence="21">The sequence shown here is derived from an EMBL/GenBank/DDBJ whole genome shotgun (WGS) entry which is preliminary data.</text>
</comment>